<name>A0A2D4FT34_MICCO</name>
<evidence type="ECO:0000313" key="1">
    <source>
        <dbReference type="EMBL" id="LAA50641.1"/>
    </source>
</evidence>
<dbReference type="AlphaFoldDB" id="A0A2D4FT34"/>
<organism evidence="1">
    <name type="scientific">Micrurus corallinus</name>
    <name type="common">Brazilian coral snake</name>
    <dbReference type="NCBI Taxonomy" id="54390"/>
    <lineage>
        <taxon>Eukaryota</taxon>
        <taxon>Metazoa</taxon>
        <taxon>Chordata</taxon>
        <taxon>Craniata</taxon>
        <taxon>Vertebrata</taxon>
        <taxon>Euteleostomi</taxon>
        <taxon>Lepidosauria</taxon>
        <taxon>Squamata</taxon>
        <taxon>Bifurcata</taxon>
        <taxon>Unidentata</taxon>
        <taxon>Episquamata</taxon>
        <taxon>Toxicofera</taxon>
        <taxon>Serpentes</taxon>
        <taxon>Colubroidea</taxon>
        <taxon>Elapidae</taxon>
        <taxon>Elapinae</taxon>
        <taxon>Micrurus</taxon>
    </lineage>
</organism>
<proteinExistence type="predicted"/>
<protein>
    <submittedName>
        <fullName evidence="1">Uncharacterized protein</fullName>
    </submittedName>
</protein>
<reference evidence="1" key="2">
    <citation type="submission" date="2017-11" db="EMBL/GenBank/DDBJ databases">
        <title>Coralsnake Venomics: Analyses of Venom Gland Transcriptomes and Proteomes of Six Brazilian Taxa.</title>
        <authorList>
            <person name="Aird S.D."/>
            <person name="Jorge da Silva N."/>
            <person name="Qiu L."/>
            <person name="Villar-Briones A."/>
            <person name="Aparecida-Saddi V."/>
            <person name="Campos-Telles M.P."/>
            <person name="Grau M."/>
            <person name="Mikheyev A.S."/>
        </authorList>
    </citation>
    <scope>NUCLEOTIDE SEQUENCE</scope>
    <source>
        <tissue evidence="1">Venom_gland</tissue>
    </source>
</reference>
<sequence>MNEWTTLFPLLVSVYNTARMTFFSKNMAGAKRLKCKSFASSLMRFARIGGAGMSKQDRSQKNETSITSNLKLNMQNTGMYCFHIVYKLLFIYASLARFGKETAGMCWETKERDRNLVRFTHHLRGLPLLANSHLGWLR</sequence>
<accession>A0A2D4FT34</accession>
<dbReference type="EMBL" id="IACJ01089200">
    <property type="protein sequence ID" value="LAA50641.1"/>
    <property type="molecule type" value="Transcribed_RNA"/>
</dbReference>
<reference evidence="1" key="1">
    <citation type="submission" date="2017-07" db="EMBL/GenBank/DDBJ databases">
        <authorList>
            <person name="Mikheyev A."/>
            <person name="Grau M."/>
        </authorList>
    </citation>
    <scope>NUCLEOTIDE SEQUENCE</scope>
    <source>
        <tissue evidence="1">Venom_gland</tissue>
    </source>
</reference>